<evidence type="ECO:0008006" key="4">
    <source>
        <dbReference type="Google" id="ProtNLM"/>
    </source>
</evidence>
<dbReference type="OrthoDB" id="5415111at2"/>
<comment type="caution">
    <text evidence="2">The sequence shown here is derived from an EMBL/GenBank/DDBJ whole genome shotgun (WGS) entry which is preliminary data.</text>
</comment>
<dbReference type="InterPro" id="IPR029069">
    <property type="entry name" value="HotDog_dom_sf"/>
</dbReference>
<gene>
    <name evidence="2" type="ORF">DFR74_102319</name>
</gene>
<sequence length="275" mass="29437">MSETVCAPPSWTVEPGELDDCARAVRELGMSGRAAAAVLAASSLERARRDALAERIAASAPPRVLHADQVVDLGGPLTAGERVTCAVHVESLRYFSDYEVLCLRGTLTDAAGVVRYADSTTLLTRVGAGCSAAPDGPSSPRRRPTPSAPERAPRTDFRFEQLRVGAELPTRVCIPGGLDIVTDLAEPGSLSATDHALVFGYLTDWLGDPAALLRLRAQRAPNLHRPHRSRERTPVTISGRVTALDARKRTATVGLDLRTGDRRLAGHLSAEVRVR</sequence>
<dbReference type="STRING" id="1210090.GCA_001613185_00306"/>
<evidence type="ECO:0000256" key="1">
    <source>
        <dbReference type="SAM" id="MobiDB-lite"/>
    </source>
</evidence>
<keyword evidence="3" id="KW-1185">Reference proteome</keyword>
<proteinExistence type="predicted"/>
<name>A0A366DWI2_9NOCA</name>
<dbReference type="Gene3D" id="3.10.129.10">
    <property type="entry name" value="Hotdog Thioesterase"/>
    <property type="match status" value="2"/>
</dbReference>
<dbReference type="Proteomes" id="UP000252586">
    <property type="component" value="Unassembled WGS sequence"/>
</dbReference>
<organism evidence="2 3">
    <name type="scientific">Nocardia puris</name>
    <dbReference type="NCBI Taxonomy" id="208602"/>
    <lineage>
        <taxon>Bacteria</taxon>
        <taxon>Bacillati</taxon>
        <taxon>Actinomycetota</taxon>
        <taxon>Actinomycetes</taxon>
        <taxon>Mycobacteriales</taxon>
        <taxon>Nocardiaceae</taxon>
        <taxon>Nocardia</taxon>
    </lineage>
</organism>
<dbReference type="AlphaFoldDB" id="A0A366DWI2"/>
<dbReference type="RefSeq" id="WP_067501893.1">
    <property type="nucleotide sequence ID" value="NZ_CP107943.1"/>
</dbReference>
<accession>A0A366DWI2</accession>
<evidence type="ECO:0000313" key="3">
    <source>
        <dbReference type="Proteomes" id="UP000252586"/>
    </source>
</evidence>
<dbReference type="SUPFAM" id="SSF54637">
    <property type="entry name" value="Thioesterase/thiol ester dehydrase-isomerase"/>
    <property type="match status" value="1"/>
</dbReference>
<protein>
    <recommendedName>
        <fullName evidence="4">MaoC dehydratase-like protein</fullName>
    </recommendedName>
</protein>
<dbReference type="EMBL" id="QNRE01000002">
    <property type="protein sequence ID" value="RBO93899.1"/>
    <property type="molecule type" value="Genomic_DNA"/>
</dbReference>
<reference evidence="2 3" key="1">
    <citation type="submission" date="2018-06" db="EMBL/GenBank/DDBJ databases">
        <title>Genomic Encyclopedia of Type Strains, Phase IV (KMG-IV): sequencing the most valuable type-strain genomes for metagenomic binning, comparative biology and taxonomic classification.</title>
        <authorList>
            <person name="Goeker M."/>
        </authorList>
    </citation>
    <scope>NUCLEOTIDE SEQUENCE [LARGE SCALE GENOMIC DNA]</scope>
    <source>
        <strain evidence="2 3">DSM 44599</strain>
    </source>
</reference>
<feature type="region of interest" description="Disordered" evidence="1">
    <location>
        <begin position="128"/>
        <end position="154"/>
    </location>
</feature>
<evidence type="ECO:0000313" key="2">
    <source>
        <dbReference type="EMBL" id="RBO93899.1"/>
    </source>
</evidence>